<comment type="similarity">
    <text evidence="1">Belongs to the carbohydrate kinase PfkB family.</text>
</comment>
<feature type="domain" description="Carbohydrate kinase PfkB" evidence="4">
    <location>
        <begin position="24"/>
        <end position="299"/>
    </location>
</feature>
<comment type="caution">
    <text evidence="5">The sequence shown here is derived from an EMBL/GenBank/DDBJ whole genome shotgun (WGS) entry which is preliminary data.</text>
</comment>
<evidence type="ECO:0000259" key="4">
    <source>
        <dbReference type="Pfam" id="PF00294"/>
    </source>
</evidence>
<evidence type="ECO:0000313" key="5">
    <source>
        <dbReference type="EMBL" id="MFC4562390.1"/>
    </source>
</evidence>
<gene>
    <name evidence="5" type="ORF">ACFO4E_11050</name>
</gene>
<dbReference type="EMBL" id="JBHSFQ010000008">
    <property type="protein sequence ID" value="MFC4562390.1"/>
    <property type="molecule type" value="Genomic_DNA"/>
</dbReference>
<dbReference type="InterPro" id="IPR052700">
    <property type="entry name" value="Carb_kinase_PfkB-like"/>
</dbReference>
<evidence type="ECO:0000256" key="3">
    <source>
        <dbReference type="ARBA" id="ARBA00022777"/>
    </source>
</evidence>
<proteinExistence type="inferred from homology"/>
<keyword evidence="2" id="KW-0808">Transferase</keyword>
<dbReference type="GO" id="GO:0016301">
    <property type="term" value="F:kinase activity"/>
    <property type="evidence" value="ECO:0007669"/>
    <property type="project" value="UniProtKB-KW"/>
</dbReference>
<dbReference type="Gene3D" id="3.40.1190.20">
    <property type="match status" value="1"/>
</dbReference>
<accession>A0ABV9DU14</accession>
<evidence type="ECO:0000256" key="2">
    <source>
        <dbReference type="ARBA" id="ARBA00022679"/>
    </source>
</evidence>
<dbReference type="Pfam" id="PF00294">
    <property type="entry name" value="PfkB"/>
    <property type="match status" value="1"/>
</dbReference>
<dbReference type="RefSeq" id="WP_378573571.1">
    <property type="nucleotide sequence ID" value="NZ_JBHSFQ010000008.1"/>
</dbReference>
<dbReference type="PANTHER" id="PTHR43320">
    <property type="entry name" value="SUGAR KINASE"/>
    <property type="match status" value="1"/>
</dbReference>
<keyword evidence="3 5" id="KW-0418">Kinase</keyword>
<evidence type="ECO:0000256" key="1">
    <source>
        <dbReference type="ARBA" id="ARBA00010688"/>
    </source>
</evidence>
<dbReference type="Proteomes" id="UP001595923">
    <property type="component" value="Unassembled WGS sequence"/>
</dbReference>
<evidence type="ECO:0000313" key="6">
    <source>
        <dbReference type="Proteomes" id="UP001595923"/>
    </source>
</evidence>
<keyword evidence="6" id="KW-1185">Reference proteome</keyword>
<sequence length="330" mass="33311">MDITDRGPVVCFGEALVLVSDLDTTSPGSASAAGAEVNVALNLAAAGTPVAWIGRVGDDRWGALATGTLMRAGVDVGAVATDTTRPTGRYAKTVATGPDGRPTTRMHYRRAGSAATATDPPFLTGAPVRSRLAAASWVHLSGITAAVSPSCAAALDALLARPRPYRVTFDINWREQMWPDGDPARVAGLAAQADVVLVGADEAERVFGTADPAGLRALLPAPDLVVVKDGATRALAVQRDGSVVARPALAVDVVEPVGAGDAFAAGLLAGLVRGDDVGRCLRRGHLGAAAVLVVPGDSAAPLPAHLLDLDDDGWAALRVGPGGVVAGVPA</sequence>
<dbReference type="InterPro" id="IPR011611">
    <property type="entry name" value="PfkB_dom"/>
</dbReference>
<dbReference type="CDD" id="cd01166">
    <property type="entry name" value="KdgK"/>
    <property type="match status" value="1"/>
</dbReference>
<dbReference type="PANTHER" id="PTHR43320:SF2">
    <property type="entry name" value="2-DEHYDRO-3-DEOXYGLUCONOKINASE_2-DEHYDRO-3-DEOXYGALACTONOKINASE"/>
    <property type="match status" value="1"/>
</dbReference>
<protein>
    <submittedName>
        <fullName evidence="5">Sugar kinase</fullName>
    </submittedName>
</protein>
<dbReference type="SUPFAM" id="SSF53613">
    <property type="entry name" value="Ribokinase-like"/>
    <property type="match status" value="1"/>
</dbReference>
<organism evidence="5 6">
    <name type="scientific">Nocardiopsis mangrovi</name>
    <dbReference type="NCBI Taxonomy" id="1179818"/>
    <lineage>
        <taxon>Bacteria</taxon>
        <taxon>Bacillati</taxon>
        <taxon>Actinomycetota</taxon>
        <taxon>Actinomycetes</taxon>
        <taxon>Streptosporangiales</taxon>
        <taxon>Nocardiopsidaceae</taxon>
        <taxon>Nocardiopsis</taxon>
    </lineage>
</organism>
<reference evidence="6" key="1">
    <citation type="journal article" date="2019" name="Int. J. Syst. Evol. Microbiol.">
        <title>The Global Catalogue of Microorganisms (GCM) 10K type strain sequencing project: providing services to taxonomists for standard genome sequencing and annotation.</title>
        <authorList>
            <consortium name="The Broad Institute Genomics Platform"/>
            <consortium name="The Broad Institute Genome Sequencing Center for Infectious Disease"/>
            <person name="Wu L."/>
            <person name="Ma J."/>
        </authorList>
    </citation>
    <scope>NUCLEOTIDE SEQUENCE [LARGE SCALE GENOMIC DNA]</scope>
    <source>
        <strain evidence="6">XZYJ18</strain>
    </source>
</reference>
<dbReference type="InterPro" id="IPR029056">
    <property type="entry name" value="Ribokinase-like"/>
</dbReference>
<name>A0ABV9DU14_9ACTN</name>